<dbReference type="InterPro" id="IPR019533">
    <property type="entry name" value="Peptidase_S26"/>
</dbReference>
<dbReference type="AlphaFoldDB" id="A0A401YN48"/>
<protein>
    <submittedName>
        <fullName evidence="3">S26 family signal peptidase</fullName>
    </submittedName>
</protein>
<dbReference type="Gene3D" id="2.10.109.10">
    <property type="entry name" value="Umud Fragment, subunit A"/>
    <property type="match status" value="1"/>
</dbReference>
<gene>
    <name evidence="3" type="primary">lepB_2</name>
    <name evidence="3" type="ORF">EHYA_03726</name>
</gene>
<evidence type="ECO:0000256" key="1">
    <source>
        <dbReference type="SAM" id="Phobius"/>
    </source>
</evidence>
<sequence>MKAMGRRWARSSGRSTVGGRVVPGTPALPAVLGVSGVLGVLGVLGLLGVLLLVRTRGRVLRVRVVGWSMQPAIEPGDEVLARRVPPESLAVGDLVVLAGPHLAPELRIALAEGRPAPPGSVVWDPPNGSARRSSPLIVKRIAAVGGPRASGADGEHPPPAHLLLLGDNPEYSVDSRHYGSVPADRILGRVVRHLGSGRADPGAAGGGPGFGG</sequence>
<keyword evidence="1" id="KW-0472">Membrane</keyword>
<feature type="domain" description="Peptidase S26" evidence="2">
    <location>
        <begin position="49"/>
        <end position="148"/>
    </location>
</feature>
<keyword evidence="4" id="KW-1185">Reference proteome</keyword>
<name>A0A401YN48_9ACTN</name>
<dbReference type="GO" id="GO:0006465">
    <property type="term" value="P:signal peptide processing"/>
    <property type="evidence" value="ECO:0007669"/>
    <property type="project" value="InterPro"/>
</dbReference>
<organism evidence="3 4">
    <name type="scientific">Embleya hyalina</name>
    <dbReference type="NCBI Taxonomy" id="516124"/>
    <lineage>
        <taxon>Bacteria</taxon>
        <taxon>Bacillati</taxon>
        <taxon>Actinomycetota</taxon>
        <taxon>Actinomycetes</taxon>
        <taxon>Kitasatosporales</taxon>
        <taxon>Streptomycetaceae</taxon>
        <taxon>Embleya</taxon>
    </lineage>
</organism>
<evidence type="ECO:0000259" key="2">
    <source>
        <dbReference type="Pfam" id="PF10502"/>
    </source>
</evidence>
<dbReference type="CDD" id="cd06530">
    <property type="entry name" value="S26_SPase_I"/>
    <property type="match status" value="1"/>
</dbReference>
<dbReference type="GO" id="GO:0004252">
    <property type="term" value="F:serine-type endopeptidase activity"/>
    <property type="evidence" value="ECO:0007669"/>
    <property type="project" value="InterPro"/>
</dbReference>
<dbReference type="InterPro" id="IPR036286">
    <property type="entry name" value="LexA/Signal_pep-like_sf"/>
</dbReference>
<evidence type="ECO:0000313" key="4">
    <source>
        <dbReference type="Proteomes" id="UP000286931"/>
    </source>
</evidence>
<accession>A0A401YN48</accession>
<evidence type="ECO:0000313" key="3">
    <source>
        <dbReference type="EMBL" id="GCD96042.1"/>
    </source>
</evidence>
<feature type="transmembrane region" description="Helical" evidence="1">
    <location>
        <begin position="30"/>
        <end position="53"/>
    </location>
</feature>
<keyword evidence="1" id="KW-0812">Transmembrane</keyword>
<proteinExistence type="predicted"/>
<reference evidence="3 4" key="1">
    <citation type="submission" date="2018-12" db="EMBL/GenBank/DDBJ databases">
        <title>Draft genome sequence of Embleya hyalina NBRC 13850T.</title>
        <authorList>
            <person name="Komaki H."/>
            <person name="Hosoyama A."/>
            <person name="Kimura A."/>
            <person name="Ichikawa N."/>
            <person name="Tamura T."/>
        </authorList>
    </citation>
    <scope>NUCLEOTIDE SEQUENCE [LARGE SCALE GENOMIC DNA]</scope>
    <source>
        <strain evidence="3 4">NBRC 13850</strain>
    </source>
</reference>
<feature type="domain" description="Peptidase S26" evidence="2">
    <location>
        <begin position="158"/>
        <end position="191"/>
    </location>
</feature>
<dbReference type="EMBL" id="BIFH01000019">
    <property type="protein sequence ID" value="GCD96042.1"/>
    <property type="molecule type" value="Genomic_DNA"/>
</dbReference>
<comment type="caution">
    <text evidence="3">The sequence shown here is derived from an EMBL/GenBank/DDBJ whole genome shotgun (WGS) entry which is preliminary data.</text>
</comment>
<dbReference type="Pfam" id="PF10502">
    <property type="entry name" value="Peptidase_S26"/>
    <property type="match status" value="2"/>
</dbReference>
<dbReference type="SUPFAM" id="SSF51306">
    <property type="entry name" value="LexA/Signal peptidase"/>
    <property type="match status" value="1"/>
</dbReference>
<keyword evidence="1" id="KW-1133">Transmembrane helix</keyword>
<dbReference type="Proteomes" id="UP000286931">
    <property type="component" value="Unassembled WGS sequence"/>
</dbReference>